<sequence length="231" mass="26848">MAKATSLDLKPKSNKQTVYIIIRLAKELYMEVSGLPEGFPPLAVYNSFANLIMMYTVCLFDLGLRSSEVAFAMYGDDNLVGTSQPLLRCCDFAPHLKRRFGMTYTHCSKLDVEPFDTFETITYLGRSFQWDKQWKNVCRAPLRKHIIRESLYWIASDREEEIIASCVQAFAIEMTHHGRQVFEDEIHKLRCALSTRYSKSFLSTLEFGDYSTQVRRMYDPQKGDSPIRTWF</sequence>
<keyword evidence="1" id="KW-0808">Transferase</keyword>
<dbReference type="GO" id="GO:0003968">
    <property type="term" value="F:RNA-directed RNA polymerase activity"/>
    <property type="evidence" value="ECO:0007669"/>
    <property type="project" value="InterPro"/>
</dbReference>
<proteinExistence type="predicted"/>
<evidence type="ECO:0000313" key="5">
    <source>
        <dbReference type="EMBL" id="QRQ90186.1"/>
    </source>
</evidence>
<dbReference type="InterPro" id="IPR043128">
    <property type="entry name" value="Rev_trsase/Diguanyl_cyclase"/>
</dbReference>
<dbReference type="GO" id="GO:0006351">
    <property type="term" value="P:DNA-templated transcription"/>
    <property type="evidence" value="ECO:0007669"/>
    <property type="project" value="InterPro"/>
</dbReference>
<feature type="domain" description="RNA-directed RNA polymerase C-terminal" evidence="4">
    <location>
        <begin position="29"/>
        <end position="189"/>
    </location>
</feature>
<evidence type="ECO:0000259" key="4">
    <source>
        <dbReference type="Pfam" id="PF00680"/>
    </source>
</evidence>
<protein>
    <recommendedName>
        <fullName evidence="4">RNA-directed RNA polymerase C-terminal domain-containing protein</fullName>
    </recommendedName>
</protein>
<organism evidence="5">
    <name type="scientific">Riboviria sp</name>
    <dbReference type="NCBI Taxonomy" id="2585031"/>
    <lineage>
        <taxon>Viruses</taxon>
        <taxon>Riboviria</taxon>
    </lineage>
</organism>
<dbReference type="InterPro" id="IPR043502">
    <property type="entry name" value="DNA/RNA_pol_sf"/>
</dbReference>
<dbReference type="InterPro" id="IPR001205">
    <property type="entry name" value="RNA-dir_pol_C"/>
</dbReference>
<keyword evidence="2" id="KW-0548">Nucleotidyltransferase</keyword>
<keyword evidence="3" id="KW-0693">Viral RNA replication</keyword>
<evidence type="ECO:0000256" key="2">
    <source>
        <dbReference type="ARBA" id="ARBA00022695"/>
    </source>
</evidence>
<evidence type="ECO:0000256" key="3">
    <source>
        <dbReference type="ARBA" id="ARBA00022953"/>
    </source>
</evidence>
<accession>A0A893A8C4</accession>
<reference evidence="5" key="1">
    <citation type="submission" date="2020-11" db="EMBL/GenBank/DDBJ databases">
        <title>Viral genomes from river ports along the Yangtze River in China.</title>
        <authorList>
            <person name="Lu J."/>
            <person name="Shen Q."/>
            <person name="Yang S."/>
            <person name="Zhang W."/>
        </authorList>
    </citation>
    <scope>NUCLEOTIDE SEQUENCE</scope>
    <source>
        <strain evidence="5">5cz-RDRP-11</strain>
    </source>
</reference>
<dbReference type="EMBL" id="MW347832">
    <property type="protein sequence ID" value="QRQ90186.1"/>
    <property type="molecule type" value="Genomic_RNA"/>
</dbReference>
<name>A0A893A8C4_9VIRU</name>
<evidence type="ECO:0000256" key="1">
    <source>
        <dbReference type="ARBA" id="ARBA00022679"/>
    </source>
</evidence>
<dbReference type="Gene3D" id="3.30.70.270">
    <property type="match status" value="1"/>
</dbReference>
<dbReference type="GO" id="GO:0003723">
    <property type="term" value="F:RNA binding"/>
    <property type="evidence" value="ECO:0007669"/>
    <property type="project" value="InterPro"/>
</dbReference>
<dbReference type="Pfam" id="PF00680">
    <property type="entry name" value="RdRP_1"/>
    <property type="match status" value="1"/>
</dbReference>
<dbReference type="SUPFAM" id="SSF56672">
    <property type="entry name" value="DNA/RNA polymerases"/>
    <property type="match status" value="1"/>
</dbReference>